<evidence type="ECO:0000256" key="3">
    <source>
        <dbReference type="ARBA" id="ARBA00023052"/>
    </source>
</evidence>
<dbReference type="AlphaFoldDB" id="A0A382SKB7"/>
<proteinExistence type="predicted"/>
<dbReference type="PANTHER" id="PTHR11516">
    <property type="entry name" value="PYRUVATE DEHYDROGENASE E1 COMPONENT, ALPHA SUBUNIT BACTERIAL AND ORGANELLAR"/>
    <property type="match status" value="1"/>
</dbReference>
<dbReference type="InterPro" id="IPR029061">
    <property type="entry name" value="THDP-binding"/>
</dbReference>
<dbReference type="GO" id="GO:0016624">
    <property type="term" value="F:oxidoreductase activity, acting on the aldehyde or oxo group of donors, disulfide as acceptor"/>
    <property type="evidence" value="ECO:0007669"/>
    <property type="project" value="InterPro"/>
</dbReference>
<feature type="non-terminal residue" evidence="5">
    <location>
        <position position="293"/>
    </location>
</feature>
<gene>
    <name evidence="5" type="ORF">METZ01_LOCUS362866</name>
</gene>
<dbReference type="PANTHER" id="PTHR11516:SF2">
    <property type="entry name" value="PYRUVATE DEHYDROGENASE ALPHA SUBUNIT"/>
    <property type="match status" value="1"/>
</dbReference>
<name>A0A382SKB7_9ZZZZ</name>
<dbReference type="InterPro" id="IPR050642">
    <property type="entry name" value="PDH_E1_Alpha_Subunit"/>
</dbReference>
<comment type="cofactor">
    <cofactor evidence="1">
        <name>thiamine diphosphate</name>
        <dbReference type="ChEBI" id="CHEBI:58937"/>
    </cofactor>
</comment>
<dbReference type="GO" id="GO:0006086">
    <property type="term" value="P:pyruvate decarboxylation to acetyl-CoA"/>
    <property type="evidence" value="ECO:0007669"/>
    <property type="project" value="TreeGrafter"/>
</dbReference>
<evidence type="ECO:0000256" key="1">
    <source>
        <dbReference type="ARBA" id="ARBA00001964"/>
    </source>
</evidence>
<keyword evidence="3" id="KW-0786">Thiamine pyrophosphate</keyword>
<dbReference type="InterPro" id="IPR001017">
    <property type="entry name" value="DH_E1"/>
</dbReference>
<dbReference type="CDD" id="cd02000">
    <property type="entry name" value="TPP_E1_PDC_ADC_BCADC"/>
    <property type="match status" value="1"/>
</dbReference>
<keyword evidence="2" id="KW-0560">Oxidoreductase</keyword>
<feature type="domain" description="Dehydrogenase E1 component" evidence="4">
    <location>
        <begin position="17"/>
        <end position="288"/>
    </location>
</feature>
<organism evidence="5">
    <name type="scientific">marine metagenome</name>
    <dbReference type="NCBI Taxonomy" id="408172"/>
    <lineage>
        <taxon>unclassified sequences</taxon>
        <taxon>metagenomes</taxon>
        <taxon>ecological metagenomes</taxon>
    </lineage>
</organism>
<dbReference type="SUPFAM" id="SSF52518">
    <property type="entry name" value="Thiamin diphosphate-binding fold (THDP-binding)"/>
    <property type="match status" value="1"/>
</dbReference>
<dbReference type="EMBL" id="UINC01129548">
    <property type="protein sequence ID" value="SVD10012.1"/>
    <property type="molecule type" value="Genomic_DNA"/>
</dbReference>
<protein>
    <recommendedName>
        <fullName evidence="4">Dehydrogenase E1 component domain-containing protein</fullName>
    </recommendedName>
</protein>
<sequence length="293" mass="32659">MDKIQKINADFFKLALMIRRTEDKFLELFDQGKMNGTVHTCNGQEFSAIAFSSALGKDDFIFSSHRCHGHYIAHTGDVSGLIFELMGKTTGTCSGIGSSQHLFNDNFFSNGIQGGIVPVAAGMAFAVKKKNKGSIGIVFIGDGTLGEGVVYETLNLISLLNLPLLMVCENNRYAQSTKVEDSLAGDILSRPKSFGIETFHSNTWDLDNLFSDAKDSINFVRNGKPAFHLVDTYRLNHHSKSDDNRNIKEVARYAKKDPLNVFKNNEPDLYKSMLQKIDKEIFKISKEAEKINE</sequence>
<dbReference type="Gene3D" id="3.40.50.970">
    <property type="match status" value="1"/>
</dbReference>
<accession>A0A382SKB7</accession>
<evidence type="ECO:0000256" key="2">
    <source>
        <dbReference type="ARBA" id="ARBA00023002"/>
    </source>
</evidence>
<reference evidence="5" key="1">
    <citation type="submission" date="2018-05" db="EMBL/GenBank/DDBJ databases">
        <authorList>
            <person name="Lanie J.A."/>
            <person name="Ng W.-L."/>
            <person name="Kazmierczak K.M."/>
            <person name="Andrzejewski T.M."/>
            <person name="Davidsen T.M."/>
            <person name="Wayne K.J."/>
            <person name="Tettelin H."/>
            <person name="Glass J.I."/>
            <person name="Rusch D."/>
            <person name="Podicherti R."/>
            <person name="Tsui H.-C.T."/>
            <person name="Winkler M.E."/>
        </authorList>
    </citation>
    <scope>NUCLEOTIDE SEQUENCE</scope>
</reference>
<evidence type="ECO:0000313" key="5">
    <source>
        <dbReference type="EMBL" id="SVD10012.1"/>
    </source>
</evidence>
<evidence type="ECO:0000259" key="4">
    <source>
        <dbReference type="Pfam" id="PF00676"/>
    </source>
</evidence>
<dbReference type="Pfam" id="PF00676">
    <property type="entry name" value="E1_dh"/>
    <property type="match status" value="1"/>
</dbReference>